<dbReference type="InterPro" id="IPR012347">
    <property type="entry name" value="Ferritin-like"/>
</dbReference>
<organism evidence="1 2">
    <name type="scientific">Bordetella genomosp. 7</name>
    <dbReference type="NCBI Taxonomy" id="1416805"/>
    <lineage>
        <taxon>Bacteria</taxon>
        <taxon>Pseudomonadati</taxon>
        <taxon>Pseudomonadota</taxon>
        <taxon>Betaproteobacteria</taxon>
        <taxon>Burkholderiales</taxon>
        <taxon>Alcaligenaceae</taxon>
        <taxon>Bordetella</taxon>
    </lineage>
</organism>
<evidence type="ECO:0008006" key="3">
    <source>
        <dbReference type="Google" id="ProtNLM"/>
    </source>
</evidence>
<comment type="caution">
    <text evidence="1">The sequence shown here is derived from an EMBL/GenBank/DDBJ whole genome shotgun (WGS) entry which is preliminary data.</text>
</comment>
<gene>
    <name evidence="1" type="ORF">CAL19_04080</name>
</gene>
<dbReference type="Gene3D" id="1.20.1260.10">
    <property type="match status" value="1"/>
</dbReference>
<dbReference type="AlphaFoldDB" id="A0A261RI10"/>
<dbReference type="RefSeq" id="WP_026638389.1">
    <property type="nucleotide sequence ID" value="NZ_NEVK01000003.1"/>
</dbReference>
<evidence type="ECO:0000313" key="1">
    <source>
        <dbReference type="EMBL" id="OZI24688.1"/>
    </source>
</evidence>
<dbReference type="SUPFAM" id="SSF47240">
    <property type="entry name" value="Ferritin-like"/>
    <property type="match status" value="1"/>
</dbReference>
<name>A0A261RI10_9BORD</name>
<accession>A0A261RI10</accession>
<sequence>MAKAHAAKTDQINDLLYQALETEMGGIKVYEAAISCAINDDLKEEWEGYLEETSTHRQVLLTVFEQLGLDPEAPVPSREIVAHHGQSLVQAIEMAKSQGDPAAAQLVAAECVVLAETKDHLNWELIGMLAEKTSGERAKILKQAFEAVEQDEDHHLYHTKGWTRELWIESLGLPAVLPPPEEVKKVETAIGASRAEQARDSMLGGKH</sequence>
<evidence type="ECO:0000313" key="2">
    <source>
        <dbReference type="Proteomes" id="UP000216947"/>
    </source>
</evidence>
<dbReference type="EMBL" id="NEVK01000003">
    <property type="protein sequence ID" value="OZI24688.1"/>
    <property type="molecule type" value="Genomic_DNA"/>
</dbReference>
<dbReference type="Proteomes" id="UP000216947">
    <property type="component" value="Unassembled WGS sequence"/>
</dbReference>
<keyword evidence="2" id="KW-1185">Reference proteome</keyword>
<reference evidence="2" key="1">
    <citation type="submission" date="2017-05" db="EMBL/GenBank/DDBJ databases">
        <title>Complete and WGS of Bordetella genogroups.</title>
        <authorList>
            <person name="Spilker T."/>
            <person name="Lipuma J."/>
        </authorList>
    </citation>
    <scope>NUCLEOTIDE SEQUENCE [LARGE SCALE GENOMIC DNA]</scope>
    <source>
        <strain evidence="2">AU18089</strain>
    </source>
</reference>
<proteinExistence type="predicted"/>
<protein>
    <recommendedName>
        <fullName evidence="3">Ferritin-like domain-containing protein</fullName>
    </recommendedName>
</protein>
<dbReference type="InterPro" id="IPR009078">
    <property type="entry name" value="Ferritin-like_SF"/>
</dbReference>